<proteinExistence type="predicted"/>
<sequence length="171" mass="18331">MTEFRHRVFTGAHLECMEQTMRGVCADFECELAQFNGAATNVHLLVNFPPKVALSRFVNSIEGVSARRMRTEFPEAGPPHCRANKLRSGSYFAGSGGGAPISVLCRLHRPTQPPWLICQGTDPPGGGIGFPCPATRESPLHARPEAGALRTNPVARAGGARPDAGRKPTCL</sequence>
<dbReference type="EMBL" id="BOOB01000009">
    <property type="protein sequence ID" value="GIH31008.1"/>
    <property type="molecule type" value="Genomic_DNA"/>
</dbReference>
<comment type="caution">
    <text evidence="3">The sequence shown here is derived from an EMBL/GenBank/DDBJ whole genome shotgun (WGS) entry which is preliminary data.</text>
</comment>
<dbReference type="PANTHER" id="PTHR33360:SF2">
    <property type="entry name" value="TRANSPOSASE FOR INSERTION SEQUENCE ELEMENT IS200"/>
    <property type="match status" value="1"/>
</dbReference>
<evidence type="ECO:0000256" key="1">
    <source>
        <dbReference type="SAM" id="MobiDB-lite"/>
    </source>
</evidence>
<dbReference type="Pfam" id="PF01797">
    <property type="entry name" value="Y1_Tnp"/>
    <property type="match status" value="1"/>
</dbReference>
<keyword evidence="4" id="KW-1185">Reference proteome</keyword>
<dbReference type="Proteomes" id="UP000651728">
    <property type="component" value="Unassembled WGS sequence"/>
</dbReference>
<dbReference type="SMART" id="SM01321">
    <property type="entry name" value="Y1_Tnp"/>
    <property type="match status" value="1"/>
</dbReference>
<dbReference type="PANTHER" id="PTHR33360">
    <property type="entry name" value="TRANSPOSASE FOR INSERTION SEQUENCE ELEMENT IS200"/>
    <property type="match status" value="1"/>
</dbReference>
<dbReference type="NCBIfam" id="NF033573">
    <property type="entry name" value="transpos_IS200"/>
    <property type="match status" value="1"/>
</dbReference>
<reference evidence="3 4" key="1">
    <citation type="submission" date="2021-01" db="EMBL/GenBank/DDBJ databases">
        <title>Whole genome shotgun sequence of Microbispora amethystogenes NBRC 101907.</title>
        <authorList>
            <person name="Komaki H."/>
            <person name="Tamura T."/>
        </authorList>
    </citation>
    <scope>NUCLEOTIDE SEQUENCE [LARGE SCALE GENOMIC DNA]</scope>
    <source>
        <strain evidence="3 4">NBRC 101907</strain>
    </source>
</reference>
<evidence type="ECO:0000313" key="3">
    <source>
        <dbReference type="EMBL" id="GIH31008.1"/>
    </source>
</evidence>
<dbReference type="Gene3D" id="3.30.70.1290">
    <property type="entry name" value="Transposase IS200-like"/>
    <property type="match status" value="1"/>
</dbReference>
<dbReference type="SUPFAM" id="SSF143422">
    <property type="entry name" value="Transposase IS200-like"/>
    <property type="match status" value="1"/>
</dbReference>
<evidence type="ECO:0000313" key="4">
    <source>
        <dbReference type="Proteomes" id="UP000651728"/>
    </source>
</evidence>
<feature type="region of interest" description="Disordered" evidence="1">
    <location>
        <begin position="145"/>
        <end position="171"/>
    </location>
</feature>
<accession>A0ABQ4F8E0</accession>
<protein>
    <recommendedName>
        <fullName evidence="2">Transposase IS200-like domain-containing protein</fullName>
    </recommendedName>
</protein>
<evidence type="ECO:0000259" key="2">
    <source>
        <dbReference type="SMART" id="SM01321"/>
    </source>
</evidence>
<organism evidence="3 4">
    <name type="scientific">Microbispora amethystogenes</name>
    <dbReference type="NCBI Taxonomy" id="1427754"/>
    <lineage>
        <taxon>Bacteria</taxon>
        <taxon>Bacillati</taxon>
        <taxon>Actinomycetota</taxon>
        <taxon>Actinomycetes</taxon>
        <taxon>Streptosporangiales</taxon>
        <taxon>Streptosporangiaceae</taxon>
        <taxon>Microbispora</taxon>
    </lineage>
</organism>
<feature type="domain" description="Transposase IS200-like" evidence="2">
    <location>
        <begin position="1"/>
        <end position="110"/>
    </location>
</feature>
<dbReference type="RefSeq" id="WP_204284396.1">
    <property type="nucleotide sequence ID" value="NZ_BOOB01000009.1"/>
</dbReference>
<gene>
    <name evidence="3" type="ORF">Mam01_11720</name>
</gene>
<name>A0ABQ4F8E0_9ACTN</name>
<dbReference type="InterPro" id="IPR002686">
    <property type="entry name" value="Transposase_17"/>
</dbReference>
<dbReference type="InterPro" id="IPR036515">
    <property type="entry name" value="Transposase_17_sf"/>
</dbReference>